<dbReference type="EMBL" id="JBHTOF010000104">
    <property type="protein sequence ID" value="MFD1466546.1"/>
    <property type="molecule type" value="Genomic_DNA"/>
</dbReference>
<dbReference type="PANTHER" id="PTHR12110:SF21">
    <property type="entry name" value="XYLOSE ISOMERASE-LIKE TIM BARREL DOMAIN-CONTAINING PROTEIN"/>
    <property type="match status" value="1"/>
</dbReference>
<feature type="domain" description="Xylose isomerase-like TIM barrel" evidence="1">
    <location>
        <begin position="22"/>
        <end position="249"/>
    </location>
</feature>
<gene>
    <name evidence="2" type="ORF">ACFQ4L_10775</name>
</gene>
<comment type="caution">
    <text evidence="2">The sequence shown here is derived from an EMBL/GenBank/DDBJ whole genome shotgun (WGS) entry which is preliminary data.</text>
</comment>
<dbReference type="InterPro" id="IPR036237">
    <property type="entry name" value="Xyl_isomerase-like_sf"/>
</dbReference>
<dbReference type="RefSeq" id="WP_125576981.1">
    <property type="nucleotide sequence ID" value="NZ_JBHTOF010000104.1"/>
</dbReference>
<dbReference type="InterPro" id="IPR050312">
    <property type="entry name" value="IolE/XylAMocC-like"/>
</dbReference>
<dbReference type="Proteomes" id="UP001597244">
    <property type="component" value="Unassembled WGS sequence"/>
</dbReference>
<organism evidence="2 3">
    <name type="scientific">Lapidilactobacillus mulanensis</name>
    <dbReference type="NCBI Taxonomy" id="2485999"/>
    <lineage>
        <taxon>Bacteria</taxon>
        <taxon>Bacillati</taxon>
        <taxon>Bacillota</taxon>
        <taxon>Bacilli</taxon>
        <taxon>Lactobacillales</taxon>
        <taxon>Lactobacillaceae</taxon>
        <taxon>Lapidilactobacillus</taxon>
    </lineage>
</organism>
<dbReference type="InterPro" id="IPR013022">
    <property type="entry name" value="Xyl_isomerase-like_TIM-brl"/>
</dbReference>
<dbReference type="SUPFAM" id="SSF51658">
    <property type="entry name" value="Xylose isomerase-like"/>
    <property type="match status" value="1"/>
</dbReference>
<evidence type="ECO:0000313" key="2">
    <source>
        <dbReference type="EMBL" id="MFD1466546.1"/>
    </source>
</evidence>
<evidence type="ECO:0000259" key="1">
    <source>
        <dbReference type="Pfam" id="PF01261"/>
    </source>
</evidence>
<dbReference type="Pfam" id="PF01261">
    <property type="entry name" value="AP_endonuc_2"/>
    <property type="match status" value="1"/>
</dbReference>
<reference evidence="3" key="1">
    <citation type="journal article" date="2019" name="Int. J. Syst. Evol. Microbiol.">
        <title>The Global Catalogue of Microorganisms (GCM) 10K type strain sequencing project: providing services to taxonomists for standard genome sequencing and annotation.</title>
        <authorList>
            <consortium name="The Broad Institute Genomics Platform"/>
            <consortium name="The Broad Institute Genome Sequencing Center for Infectious Disease"/>
            <person name="Wu L."/>
            <person name="Ma J."/>
        </authorList>
    </citation>
    <scope>NUCLEOTIDE SEQUENCE [LARGE SCALE GENOMIC DNA]</scope>
    <source>
        <strain evidence="3">CCM 8951</strain>
    </source>
</reference>
<name>A0ABW4DS21_9LACO</name>
<dbReference type="PANTHER" id="PTHR12110">
    <property type="entry name" value="HYDROXYPYRUVATE ISOMERASE"/>
    <property type="match status" value="1"/>
</dbReference>
<keyword evidence="2" id="KW-0413">Isomerase</keyword>
<proteinExistence type="predicted"/>
<accession>A0ABW4DS21</accession>
<dbReference type="Gene3D" id="3.20.20.150">
    <property type="entry name" value="Divalent-metal-dependent TIM barrel enzymes"/>
    <property type="match status" value="1"/>
</dbReference>
<sequence>MNCGIRAHDIQIVDNPDALVSRIEAMGFDYVQFAPKFSLAGLTDQGNNLNFGLANYTRQCFTDHDVSIAILGCYSNIIHPDLKIRQQNLERFIDYMSMASTFGVPLVATETGSVDDLFLPRAASYTPEAVDDVIEQVKYLVEQAEKIGCLVGIEPGVNHPIHDFATIQQLLDAIPSPNLKLIFDATNLVSSEKSDVVAILRTGIQQFGRKIYAFHLKDYVYNDNHIQTVPVGDGVIDLAAALQVIQELAPYSYQVWDEVSATNFERSIRRIQELEHEADQHLIRK</sequence>
<keyword evidence="3" id="KW-1185">Reference proteome</keyword>
<dbReference type="GO" id="GO:0016853">
    <property type="term" value="F:isomerase activity"/>
    <property type="evidence" value="ECO:0007669"/>
    <property type="project" value="UniProtKB-KW"/>
</dbReference>
<protein>
    <submittedName>
        <fullName evidence="2">Sugar phosphate isomerase/epimerase family protein</fullName>
    </submittedName>
</protein>
<evidence type="ECO:0000313" key="3">
    <source>
        <dbReference type="Proteomes" id="UP001597244"/>
    </source>
</evidence>